<feature type="transmembrane region" description="Helical" evidence="1">
    <location>
        <begin position="12"/>
        <end position="31"/>
    </location>
</feature>
<accession>A0A2R7Z0E9</accession>
<keyword evidence="3" id="KW-1185">Reference proteome</keyword>
<keyword evidence="1" id="KW-0472">Membrane</keyword>
<evidence type="ECO:0000256" key="1">
    <source>
        <dbReference type="SAM" id="Phobius"/>
    </source>
</evidence>
<comment type="caution">
    <text evidence="2">The sequence shown here is derived from an EMBL/GenBank/DDBJ whole genome shotgun (WGS) entry which is preliminary data.</text>
</comment>
<evidence type="ECO:0000313" key="2">
    <source>
        <dbReference type="EMBL" id="PUA82098.1"/>
    </source>
</evidence>
<keyword evidence="1" id="KW-0812">Transmembrane</keyword>
<proteinExistence type="predicted"/>
<protein>
    <submittedName>
        <fullName evidence="2">Uncharacterized protein</fullName>
    </submittedName>
</protein>
<dbReference type="EMBL" id="PYXZ01000002">
    <property type="protein sequence ID" value="PUA82098.1"/>
    <property type="molecule type" value="Genomic_DNA"/>
</dbReference>
<dbReference type="AlphaFoldDB" id="A0A2R7Z0E9"/>
<keyword evidence="1" id="KW-1133">Transmembrane helix</keyword>
<name>A0A2R7Z0E9_9ACTN</name>
<evidence type="ECO:0000313" key="3">
    <source>
        <dbReference type="Proteomes" id="UP000244867"/>
    </source>
</evidence>
<dbReference type="RefSeq" id="WP_108343982.1">
    <property type="nucleotide sequence ID" value="NZ_PYXZ01000002.1"/>
</dbReference>
<sequence>MFLSTVLLGLRQVRTPLLAGALWLCTAWVLVGDRVLDQPAAGTFEARVIALSNWVGVGGTIAALTLAAFLIGGLIPTALVNRKGKRAAEELSWWISQIVRESYQRISLGDLSNDRAPQAVAVEAFYYEQNGLRVRLNELAREGYDDEQASDIIDQEDAMELPSGRGYRPPIPGTWLHKIIKVGIESEFPLLRASLLQERPLIFSDLDRKESEADLRGAIFLPLSALNVAVASETSWWVTLGLFVPLALYVQAYRLASTANLEFVRAITAGLVLSPTVEYVRSFNRRPQWSALDEAELDRRERAWLYARRLRPVFSWYFWVLVIKNLVPKRRSNSISYGAPANEPSIEKARWETFHRILG</sequence>
<organism evidence="2 3">
    <name type="scientific">Nocardioides currus</name>
    <dbReference type="NCBI Taxonomy" id="2133958"/>
    <lineage>
        <taxon>Bacteria</taxon>
        <taxon>Bacillati</taxon>
        <taxon>Actinomycetota</taxon>
        <taxon>Actinomycetes</taxon>
        <taxon>Propionibacteriales</taxon>
        <taxon>Nocardioidaceae</taxon>
        <taxon>Nocardioides</taxon>
    </lineage>
</organism>
<reference evidence="2 3" key="1">
    <citation type="submission" date="2018-03" db="EMBL/GenBank/DDBJ databases">
        <authorList>
            <person name="Keele B.F."/>
        </authorList>
    </citation>
    <scope>NUCLEOTIDE SEQUENCE [LARGE SCALE GENOMIC DNA]</scope>
    <source>
        <strain evidence="2 3">IB-3</strain>
    </source>
</reference>
<feature type="transmembrane region" description="Helical" evidence="1">
    <location>
        <begin position="51"/>
        <end position="75"/>
    </location>
</feature>
<dbReference type="OrthoDB" id="3637814at2"/>
<gene>
    <name evidence="2" type="ORF">C7S10_08765</name>
</gene>
<dbReference type="Proteomes" id="UP000244867">
    <property type="component" value="Unassembled WGS sequence"/>
</dbReference>